<proteinExistence type="predicted"/>
<dbReference type="InterPro" id="IPR003689">
    <property type="entry name" value="ZIP"/>
</dbReference>
<keyword evidence="4 5" id="KW-0472">Membrane</keyword>
<keyword evidence="2 5" id="KW-0812">Transmembrane</keyword>
<comment type="caution">
    <text evidence="6">The sequence shown here is derived from an EMBL/GenBank/DDBJ whole genome shotgun (WGS) entry which is preliminary data.</text>
</comment>
<keyword evidence="3 5" id="KW-1133">Transmembrane helix</keyword>
<evidence type="ECO:0000256" key="3">
    <source>
        <dbReference type="ARBA" id="ARBA00022989"/>
    </source>
</evidence>
<evidence type="ECO:0000313" key="7">
    <source>
        <dbReference type="Proteomes" id="UP001500620"/>
    </source>
</evidence>
<keyword evidence="7" id="KW-1185">Reference proteome</keyword>
<dbReference type="RefSeq" id="WP_345133335.1">
    <property type="nucleotide sequence ID" value="NZ_BAABAT010000024.1"/>
</dbReference>
<evidence type="ECO:0000256" key="1">
    <source>
        <dbReference type="ARBA" id="ARBA00004141"/>
    </source>
</evidence>
<organism evidence="6 7">
    <name type="scientific">Dactylosporangium darangshiense</name>
    <dbReference type="NCBI Taxonomy" id="579108"/>
    <lineage>
        <taxon>Bacteria</taxon>
        <taxon>Bacillati</taxon>
        <taxon>Actinomycetota</taxon>
        <taxon>Actinomycetes</taxon>
        <taxon>Micromonosporales</taxon>
        <taxon>Micromonosporaceae</taxon>
        <taxon>Dactylosporangium</taxon>
    </lineage>
</organism>
<dbReference type="EMBL" id="BAABAT010000024">
    <property type="protein sequence ID" value="GAA4256338.1"/>
    <property type="molecule type" value="Genomic_DNA"/>
</dbReference>
<dbReference type="PANTHER" id="PTHR11040:SF205">
    <property type="entry name" value="ZINC TRANSPORTER ZUPT"/>
    <property type="match status" value="1"/>
</dbReference>
<dbReference type="Proteomes" id="UP001500620">
    <property type="component" value="Unassembled WGS sequence"/>
</dbReference>
<feature type="transmembrane region" description="Helical" evidence="5">
    <location>
        <begin position="272"/>
        <end position="293"/>
    </location>
</feature>
<sequence>MGLGPTLLMGFIAGVTILFGLPIGRLRRPAASLRVLLNAIAVGVLLFLVWDVLSHAWEPIDAALGSLHEGTGGLGSAVGYGALFIGGLTVGLLSLVGYERWMGRAAARARAVEAPANLGPGAAHVTELSPVAAGLSSWSPARRLALLIAVGIALHNFAEGLAIGQSAATGEIGLATLLVIGFALHNATEGFGITAPLAGDTDTDGSARRPSWGFLLALGLIGGGPTFVGTVLGHGFTSEPVSVVFLTLAAGSIIYVITQLLGVAAKSKRTDMLAYGLLVGLIAGFLTDAIVTAGGA</sequence>
<evidence type="ECO:0000256" key="2">
    <source>
        <dbReference type="ARBA" id="ARBA00022692"/>
    </source>
</evidence>
<evidence type="ECO:0000256" key="4">
    <source>
        <dbReference type="ARBA" id="ARBA00023136"/>
    </source>
</evidence>
<reference evidence="7" key="1">
    <citation type="journal article" date="2019" name="Int. J. Syst. Evol. Microbiol.">
        <title>The Global Catalogue of Microorganisms (GCM) 10K type strain sequencing project: providing services to taxonomists for standard genome sequencing and annotation.</title>
        <authorList>
            <consortium name="The Broad Institute Genomics Platform"/>
            <consortium name="The Broad Institute Genome Sequencing Center for Infectious Disease"/>
            <person name="Wu L."/>
            <person name="Ma J."/>
        </authorList>
    </citation>
    <scope>NUCLEOTIDE SEQUENCE [LARGE SCALE GENOMIC DNA]</scope>
    <source>
        <strain evidence="7">JCM 17441</strain>
    </source>
</reference>
<feature type="transmembrane region" description="Helical" evidence="5">
    <location>
        <begin position="243"/>
        <end position="265"/>
    </location>
</feature>
<dbReference type="PANTHER" id="PTHR11040">
    <property type="entry name" value="ZINC/IRON TRANSPORTER"/>
    <property type="match status" value="1"/>
</dbReference>
<protein>
    <submittedName>
        <fullName evidence="6">ZIP family metal transporter</fullName>
    </submittedName>
</protein>
<accession>A0ABP8DI31</accession>
<feature type="transmembrane region" description="Helical" evidence="5">
    <location>
        <begin position="77"/>
        <end position="98"/>
    </location>
</feature>
<evidence type="ECO:0000313" key="6">
    <source>
        <dbReference type="EMBL" id="GAA4256338.1"/>
    </source>
</evidence>
<feature type="transmembrane region" description="Helical" evidence="5">
    <location>
        <begin position="214"/>
        <end position="237"/>
    </location>
</feature>
<name>A0ABP8DI31_9ACTN</name>
<feature type="transmembrane region" description="Helical" evidence="5">
    <location>
        <begin position="6"/>
        <end position="23"/>
    </location>
</feature>
<evidence type="ECO:0000256" key="5">
    <source>
        <dbReference type="SAM" id="Phobius"/>
    </source>
</evidence>
<dbReference type="Pfam" id="PF02535">
    <property type="entry name" value="Zip"/>
    <property type="match status" value="1"/>
</dbReference>
<gene>
    <name evidence="6" type="ORF">GCM10022255_068740</name>
</gene>
<comment type="subcellular location">
    <subcellularLocation>
        <location evidence="1">Membrane</location>
        <topology evidence="1">Multi-pass membrane protein</topology>
    </subcellularLocation>
</comment>
<feature type="transmembrane region" description="Helical" evidence="5">
    <location>
        <begin position="35"/>
        <end position="57"/>
    </location>
</feature>